<feature type="region of interest" description="Disordered" evidence="11">
    <location>
        <begin position="1"/>
        <end position="20"/>
    </location>
</feature>
<dbReference type="GO" id="GO:0005886">
    <property type="term" value="C:plasma membrane"/>
    <property type="evidence" value="ECO:0007669"/>
    <property type="project" value="UniProtKB-SubCell"/>
</dbReference>
<evidence type="ECO:0000313" key="13">
    <source>
        <dbReference type="EMBL" id="MBC5765019.1"/>
    </source>
</evidence>
<name>A0A923S219_9BURK</name>
<keyword evidence="14" id="KW-1185">Reference proteome</keyword>
<comment type="subcellular location">
    <subcellularLocation>
        <location evidence="1">Cell inner membrane</location>
    </subcellularLocation>
</comment>
<keyword evidence="9 12" id="KW-0472">Membrane</keyword>
<evidence type="ECO:0000256" key="11">
    <source>
        <dbReference type="SAM" id="MobiDB-lite"/>
    </source>
</evidence>
<evidence type="ECO:0000256" key="10">
    <source>
        <dbReference type="ARBA" id="ARBA00030772"/>
    </source>
</evidence>
<dbReference type="InterPro" id="IPR022792">
    <property type="entry name" value="T2SS_protein-GspN"/>
</dbReference>
<evidence type="ECO:0000256" key="4">
    <source>
        <dbReference type="ARBA" id="ARBA00022448"/>
    </source>
</evidence>
<evidence type="ECO:0000256" key="2">
    <source>
        <dbReference type="ARBA" id="ARBA00007208"/>
    </source>
</evidence>
<keyword evidence="5" id="KW-1003">Cell membrane</keyword>
<keyword evidence="12" id="KW-1133">Transmembrane helix</keyword>
<accession>A0A923S219</accession>
<dbReference type="AlphaFoldDB" id="A0A923S219"/>
<comment type="caution">
    <text evidence="13">The sequence shown here is derived from an EMBL/GenBank/DDBJ whole genome shotgun (WGS) entry which is preliminary data.</text>
</comment>
<evidence type="ECO:0000256" key="5">
    <source>
        <dbReference type="ARBA" id="ARBA00022475"/>
    </source>
</evidence>
<sequence length="277" mass="29345">MDRPARWRWAGAGARPPTRSGPVAAPWGWAAAGGVLGLLLAIVVFAPATWLASALESSTNGHLRLDDPRGTVWDGSARLVLTGGIGSQDATALPGRVQWRLRPRFNGVAAQLRSECCAPEPIGMRLRVRLGGAHVDIADAASQWPAALLAGLGTPWNTLQIDGDLRLATQGLSLEWAEGRLAVAGRAELVAQRVASRLSTLRPMGSYRITLEGGAAPTLRLETLEGSLRLQGQGQWVGSRLRFAGEATAEPEREGALSNLLNIIGRRNGPRSIITIG</sequence>
<dbReference type="Proteomes" id="UP000596827">
    <property type="component" value="Unassembled WGS sequence"/>
</dbReference>
<gene>
    <name evidence="13" type="primary">gspN</name>
    <name evidence="13" type="ORF">H8R02_11190</name>
</gene>
<feature type="transmembrane region" description="Helical" evidence="12">
    <location>
        <begin position="27"/>
        <end position="55"/>
    </location>
</feature>
<evidence type="ECO:0000313" key="14">
    <source>
        <dbReference type="Proteomes" id="UP000596827"/>
    </source>
</evidence>
<dbReference type="Pfam" id="PF01203">
    <property type="entry name" value="T2SSN"/>
    <property type="match status" value="1"/>
</dbReference>
<comment type="similarity">
    <text evidence="2">Belongs to the GSP N family.</text>
</comment>
<feature type="compositionally biased region" description="Low complexity" evidence="11">
    <location>
        <begin position="7"/>
        <end position="20"/>
    </location>
</feature>
<protein>
    <recommendedName>
        <fullName evidence="3">Type II secretion system protein N</fullName>
    </recommendedName>
    <alternativeName>
        <fullName evidence="10">General secretion pathway protein N</fullName>
    </alternativeName>
</protein>
<evidence type="ECO:0000256" key="6">
    <source>
        <dbReference type="ARBA" id="ARBA00022519"/>
    </source>
</evidence>
<evidence type="ECO:0000256" key="12">
    <source>
        <dbReference type="SAM" id="Phobius"/>
    </source>
</evidence>
<evidence type="ECO:0000256" key="9">
    <source>
        <dbReference type="ARBA" id="ARBA00023136"/>
    </source>
</evidence>
<dbReference type="GO" id="GO:0015628">
    <property type="term" value="P:protein secretion by the type II secretion system"/>
    <property type="evidence" value="ECO:0007669"/>
    <property type="project" value="InterPro"/>
</dbReference>
<keyword evidence="7 12" id="KW-0812">Transmembrane</keyword>
<evidence type="ECO:0000256" key="7">
    <source>
        <dbReference type="ARBA" id="ARBA00022692"/>
    </source>
</evidence>
<keyword evidence="6" id="KW-0997">Cell inner membrane</keyword>
<keyword evidence="4" id="KW-0813">Transport</keyword>
<keyword evidence="8" id="KW-0653">Protein transport</keyword>
<reference evidence="13" key="1">
    <citation type="submission" date="2020-08" db="EMBL/GenBank/DDBJ databases">
        <title>Ramlibacter sp. GTP1 16S ribosomal RNA gene genome sequencing and assembly.</title>
        <authorList>
            <person name="Kang M."/>
        </authorList>
    </citation>
    <scope>NUCLEOTIDE SEQUENCE</scope>
    <source>
        <strain evidence="13">GTP1</strain>
    </source>
</reference>
<organism evidence="13 14">
    <name type="scientific">Ramlibacter albus</name>
    <dbReference type="NCBI Taxonomy" id="2079448"/>
    <lineage>
        <taxon>Bacteria</taxon>
        <taxon>Pseudomonadati</taxon>
        <taxon>Pseudomonadota</taxon>
        <taxon>Betaproteobacteria</taxon>
        <taxon>Burkholderiales</taxon>
        <taxon>Comamonadaceae</taxon>
        <taxon>Ramlibacter</taxon>
    </lineage>
</organism>
<evidence type="ECO:0000256" key="3">
    <source>
        <dbReference type="ARBA" id="ARBA00021563"/>
    </source>
</evidence>
<evidence type="ECO:0000256" key="1">
    <source>
        <dbReference type="ARBA" id="ARBA00004533"/>
    </source>
</evidence>
<dbReference type="EMBL" id="JACORU010000003">
    <property type="protein sequence ID" value="MBC5765019.1"/>
    <property type="molecule type" value="Genomic_DNA"/>
</dbReference>
<dbReference type="GO" id="GO:0015627">
    <property type="term" value="C:type II protein secretion system complex"/>
    <property type="evidence" value="ECO:0007669"/>
    <property type="project" value="InterPro"/>
</dbReference>
<proteinExistence type="inferred from homology"/>
<evidence type="ECO:0000256" key="8">
    <source>
        <dbReference type="ARBA" id="ARBA00022927"/>
    </source>
</evidence>